<feature type="region of interest" description="Disordered" evidence="1">
    <location>
        <begin position="637"/>
        <end position="691"/>
    </location>
</feature>
<keyword evidence="3" id="KW-1185">Reference proteome</keyword>
<reference evidence="2 3" key="1">
    <citation type="submission" date="2019-02" db="EMBL/GenBank/DDBJ databases">
        <title>Genomic Encyclopedia of Archaeal and Bacterial Type Strains, Phase II (KMG-II): from individual species to whole genera.</title>
        <authorList>
            <person name="Goeker M."/>
        </authorList>
    </citation>
    <scope>NUCLEOTIDE SEQUENCE [LARGE SCALE GENOMIC DNA]</scope>
    <source>
        <strain evidence="2 3">DSM 18101</strain>
    </source>
</reference>
<name>A0A4Q7Y0E2_9BACT</name>
<comment type="caution">
    <text evidence="2">The sequence shown here is derived from an EMBL/GenBank/DDBJ whole genome shotgun (WGS) entry which is preliminary data.</text>
</comment>
<feature type="region of interest" description="Disordered" evidence="1">
    <location>
        <begin position="73"/>
        <end position="94"/>
    </location>
</feature>
<proteinExistence type="predicted"/>
<feature type="compositionally biased region" description="Polar residues" evidence="1">
    <location>
        <begin position="15"/>
        <end position="35"/>
    </location>
</feature>
<evidence type="ECO:0000256" key="1">
    <source>
        <dbReference type="SAM" id="MobiDB-lite"/>
    </source>
</evidence>
<feature type="region of interest" description="Disordered" evidence="1">
    <location>
        <begin position="152"/>
        <end position="281"/>
    </location>
</feature>
<sequence>MPSSSSIPPGVSASLRSAPSNRAQGVVARQNSSRSMAPPAYRAPKDLSKIPAPSAVQRYRNLAGVQQVRPAHFDAPVNRPSSNLPAGAPPVYRPQPLRVTAQTGSVQTKSGVKKAPPAYRPLEQGRTAQPARTYAGVRPPVAGNLASPAFRGLSGASGAPPVYRPQPPRAGVQAKSAPGQGGSKAPPVYRPIQQGRTAQPAGLNAGRGPFLTNPSRLRSAAPPVYRPGAAGIPLQTKKGSLQAQPNGCARPGSAPAMGNAGTATAQGLGSHPQTRVTPRLPDGTIQPLMGMELELPIVVLTDQEDKLVLKVPFLRGNDFKVEADHSHRFGEAITNGKGNIKDPTIVEIVMDPFDEHRDDAEDGIWFFKDDVQKFIAGVERLTQNRTRPATVGELALELGLRVENGAKDYLIGVPSTKPAADPDKALVHFTIGIGQSRIGEASKWIRDNSRENEASKLVQTLSTSFREALTGFMAQSGLSEQHQTLALNFYFMAYNNAKALDVWKSGKFDNLGVRKNYTYMLSRVAFTSVLASLPGPVKTFIRDCADQMILAIYKDFETKEGLEYFGEILKGKAKAQSAYFGGMKELGTEMVGPPGHKEVGIPMELRAIGTSRQSTEEWSQNAEKLIRASKAQFAPPLRLPDFPDLPPVDFGPPLPPGLGLPPPPPPRLVQPPPNNLGNQGPPPIVNLPDLW</sequence>
<gene>
    <name evidence="2" type="ORF">BDD14_6361</name>
</gene>
<accession>A0A4Q7Y0E2</accession>
<dbReference type="Proteomes" id="UP000292958">
    <property type="component" value="Unassembled WGS sequence"/>
</dbReference>
<dbReference type="AlphaFoldDB" id="A0A4Q7Y0E2"/>
<feature type="compositionally biased region" description="Pro residues" evidence="1">
    <location>
        <begin position="643"/>
        <end position="685"/>
    </location>
</feature>
<feature type="region of interest" description="Disordered" evidence="1">
    <location>
        <begin position="1"/>
        <end position="51"/>
    </location>
</feature>
<organism evidence="2 3">
    <name type="scientific">Edaphobacter modestus</name>
    <dbReference type="NCBI Taxonomy" id="388466"/>
    <lineage>
        <taxon>Bacteria</taxon>
        <taxon>Pseudomonadati</taxon>
        <taxon>Acidobacteriota</taxon>
        <taxon>Terriglobia</taxon>
        <taxon>Terriglobales</taxon>
        <taxon>Acidobacteriaceae</taxon>
        <taxon>Edaphobacter</taxon>
    </lineage>
</organism>
<evidence type="ECO:0000313" key="2">
    <source>
        <dbReference type="EMBL" id="RZU29744.1"/>
    </source>
</evidence>
<protein>
    <submittedName>
        <fullName evidence="2">Uncharacterized protein</fullName>
    </submittedName>
</protein>
<dbReference type="RefSeq" id="WP_130425044.1">
    <property type="nucleotide sequence ID" value="NZ_SHKW01000007.1"/>
</dbReference>
<evidence type="ECO:0000313" key="3">
    <source>
        <dbReference type="Proteomes" id="UP000292958"/>
    </source>
</evidence>
<dbReference type="EMBL" id="SHKW01000007">
    <property type="protein sequence ID" value="RZU29744.1"/>
    <property type="molecule type" value="Genomic_DNA"/>
</dbReference>
<feature type="compositionally biased region" description="Polar residues" evidence="1">
    <location>
        <begin position="261"/>
        <end position="276"/>
    </location>
</feature>
<feature type="compositionally biased region" description="Low complexity" evidence="1">
    <location>
        <begin position="1"/>
        <end position="14"/>
    </location>
</feature>